<dbReference type="CDD" id="cd06326">
    <property type="entry name" value="PBP1_ABC_ligand_binding-like"/>
    <property type="match status" value="1"/>
</dbReference>
<dbReference type="SUPFAM" id="SSF53822">
    <property type="entry name" value="Periplasmic binding protein-like I"/>
    <property type="match status" value="1"/>
</dbReference>
<proteinExistence type="inferred from homology"/>
<protein>
    <submittedName>
        <fullName evidence="5">ABC transporter substrate-binding protein</fullName>
    </submittedName>
</protein>
<evidence type="ECO:0000313" key="6">
    <source>
        <dbReference type="Proteomes" id="UP000599109"/>
    </source>
</evidence>
<dbReference type="Proteomes" id="UP000599109">
    <property type="component" value="Unassembled WGS sequence"/>
</dbReference>
<gene>
    <name evidence="5" type="ORF">JJ685_21230</name>
</gene>
<evidence type="ECO:0000259" key="4">
    <source>
        <dbReference type="Pfam" id="PF13458"/>
    </source>
</evidence>
<keyword evidence="6" id="KW-1185">Reference proteome</keyword>
<evidence type="ECO:0000256" key="2">
    <source>
        <dbReference type="ARBA" id="ARBA00022729"/>
    </source>
</evidence>
<evidence type="ECO:0000256" key="1">
    <source>
        <dbReference type="ARBA" id="ARBA00010062"/>
    </source>
</evidence>
<dbReference type="AlphaFoldDB" id="A0A936Z2Q2"/>
<sequence>MRQYKQLATRAILAGAVALGGEAALAAQVVVGQVAPLSGLEAAQGRAYAAGMQLYFNQLNKGGGVNGHTFALVKRDDNGRPEDTVGHTRALLAEDKPMVLAGYFGSRNIAEVLAAGLLEKEHIALVGYRTTELRAQNPQLFNVRATLRDELQKLTEHLATIGITRLGLYYEDGPGAKALLEAVDEAAGKARATIAHKAAYPAGTARAKQAVDLFIKNPPQAILLVASGAAAAAFIEQYRSAGGAAQLFAHSGADIEQLAKRLSEEQMQGVAIAQVTPNPYKISTRIGKEFNDILARSPAPDVPVSYSMIEGFITAKVIAEAVRRQGARPTREGMQNALDAMESYDAGGYLVGFRPNQHNGSRFVELSIVSGAGRIRQ</sequence>
<evidence type="ECO:0000313" key="5">
    <source>
        <dbReference type="EMBL" id="MBL0393673.1"/>
    </source>
</evidence>
<dbReference type="PANTHER" id="PTHR47235:SF1">
    <property type="entry name" value="BLR6548 PROTEIN"/>
    <property type="match status" value="1"/>
</dbReference>
<name>A0A936Z2Q2_9BURK</name>
<dbReference type="PANTHER" id="PTHR47235">
    <property type="entry name" value="BLR6548 PROTEIN"/>
    <property type="match status" value="1"/>
</dbReference>
<dbReference type="Gene3D" id="3.40.50.2300">
    <property type="match status" value="2"/>
</dbReference>
<accession>A0A936Z2Q2</accession>
<keyword evidence="2 3" id="KW-0732">Signal</keyword>
<dbReference type="RefSeq" id="WP_201676347.1">
    <property type="nucleotide sequence ID" value="NZ_JAEQNE010000006.1"/>
</dbReference>
<evidence type="ECO:0000256" key="3">
    <source>
        <dbReference type="SAM" id="SignalP"/>
    </source>
</evidence>
<comment type="caution">
    <text evidence="5">The sequence shown here is derived from an EMBL/GenBank/DDBJ whole genome shotgun (WGS) entry which is preliminary data.</text>
</comment>
<dbReference type="Pfam" id="PF13458">
    <property type="entry name" value="Peripla_BP_6"/>
    <property type="match status" value="1"/>
</dbReference>
<organism evidence="5 6">
    <name type="scientific">Ramlibacter monticola</name>
    <dbReference type="NCBI Taxonomy" id="1926872"/>
    <lineage>
        <taxon>Bacteria</taxon>
        <taxon>Pseudomonadati</taxon>
        <taxon>Pseudomonadota</taxon>
        <taxon>Betaproteobacteria</taxon>
        <taxon>Burkholderiales</taxon>
        <taxon>Comamonadaceae</taxon>
        <taxon>Ramlibacter</taxon>
    </lineage>
</organism>
<feature type="signal peptide" evidence="3">
    <location>
        <begin position="1"/>
        <end position="26"/>
    </location>
</feature>
<dbReference type="InterPro" id="IPR028081">
    <property type="entry name" value="Leu-bd"/>
</dbReference>
<dbReference type="EMBL" id="JAEQNE010000006">
    <property type="protein sequence ID" value="MBL0393673.1"/>
    <property type="molecule type" value="Genomic_DNA"/>
</dbReference>
<dbReference type="InterPro" id="IPR028082">
    <property type="entry name" value="Peripla_BP_I"/>
</dbReference>
<feature type="domain" description="Leucine-binding protein" evidence="4">
    <location>
        <begin position="29"/>
        <end position="361"/>
    </location>
</feature>
<comment type="similarity">
    <text evidence="1">Belongs to the leucine-binding protein family.</text>
</comment>
<reference evidence="5 6" key="1">
    <citation type="journal article" date="2017" name="Int. J. Syst. Evol. Microbiol.">
        <title>Ramlibacter monticola sp. nov., isolated from forest soil.</title>
        <authorList>
            <person name="Chaudhary D.K."/>
            <person name="Kim J."/>
        </authorList>
    </citation>
    <scope>NUCLEOTIDE SEQUENCE [LARGE SCALE GENOMIC DNA]</scope>
    <source>
        <strain evidence="5 6">KACC 19175</strain>
    </source>
</reference>
<feature type="chain" id="PRO_5037289394" evidence="3">
    <location>
        <begin position="27"/>
        <end position="377"/>
    </location>
</feature>